<dbReference type="Pfam" id="PF02361">
    <property type="entry name" value="CbiQ"/>
    <property type="match status" value="1"/>
</dbReference>
<dbReference type="CDD" id="cd16914">
    <property type="entry name" value="EcfT"/>
    <property type="match status" value="1"/>
</dbReference>
<evidence type="ECO:0000256" key="2">
    <source>
        <dbReference type="ARBA" id="ARBA00022475"/>
    </source>
</evidence>
<name>U7UB66_9FIRM</name>
<dbReference type="STRING" id="1111454.HMPREF1250_0464"/>
<keyword evidence="4 6" id="KW-1133">Transmembrane helix</keyword>
<comment type="caution">
    <text evidence="7">The sequence shown here is derived from an EMBL/GenBank/DDBJ whole genome shotgun (WGS) entry which is preliminary data.</text>
</comment>
<keyword evidence="5 6" id="KW-0472">Membrane</keyword>
<organism evidence="7 8">
    <name type="scientific">Megasphaera vaginalis</name>
    <name type="common">ex Srinivasan et al. 2021</name>
    <dbReference type="NCBI Taxonomy" id="1111454"/>
    <lineage>
        <taxon>Bacteria</taxon>
        <taxon>Bacillati</taxon>
        <taxon>Bacillota</taxon>
        <taxon>Negativicutes</taxon>
        <taxon>Veillonellales</taxon>
        <taxon>Veillonellaceae</taxon>
        <taxon>Megasphaera</taxon>
    </lineage>
</organism>
<keyword evidence="8" id="KW-1185">Reference proteome</keyword>
<dbReference type="OrthoDB" id="8585740at2"/>
<feature type="transmembrane region" description="Helical" evidence="6">
    <location>
        <begin position="71"/>
        <end position="92"/>
    </location>
</feature>
<dbReference type="GO" id="GO:0005886">
    <property type="term" value="C:plasma membrane"/>
    <property type="evidence" value="ECO:0007669"/>
    <property type="project" value="UniProtKB-ARBA"/>
</dbReference>
<evidence type="ECO:0000313" key="8">
    <source>
        <dbReference type="Proteomes" id="UP000017090"/>
    </source>
</evidence>
<evidence type="ECO:0000256" key="4">
    <source>
        <dbReference type="ARBA" id="ARBA00022989"/>
    </source>
</evidence>
<dbReference type="InterPro" id="IPR051611">
    <property type="entry name" value="ECF_transporter_component"/>
</dbReference>
<dbReference type="PANTHER" id="PTHR34857">
    <property type="entry name" value="SLL0384 PROTEIN"/>
    <property type="match status" value="1"/>
</dbReference>
<dbReference type="PANTHER" id="PTHR34857:SF2">
    <property type="entry name" value="SLL0384 PROTEIN"/>
    <property type="match status" value="1"/>
</dbReference>
<protein>
    <submittedName>
        <fullName evidence="7">Cobalt transport protein</fullName>
    </submittedName>
</protein>
<dbReference type="EMBL" id="AWXA01000059">
    <property type="protein sequence ID" value="ERT56652.1"/>
    <property type="molecule type" value="Genomic_DNA"/>
</dbReference>
<dbReference type="AlphaFoldDB" id="U7UB66"/>
<evidence type="ECO:0000256" key="5">
    <source>
        <dbReference type="ARBA" id="ARBA00023136"/>
    </source>
</evidence>
<accession>U7UB66</accession>
<sequence>MELPTWVKREESYNPGTDRDYFISRSLLRLFSVLASLRNQGCRRTNPPNAVIVLIFTFTLSILIVSSRTPLFLWGVLAGELVCLCSLPGNVLRDHLRTALATAVISALIVAPALFLGNGRYVLLLPYKTFLTVTLLLTLREYTPWNKLTAALQAFHLPVLVIFIFDTTLRFIALLGDQAATLLTALKLRSVGHNPAKLPALGGVMGVVLQKSAGLSQDTYDAMRCRCFTGTYLHGKEKRTNPSWRDLILLLSLSGYLYLFIRTEGVLL</sequence>
<keyword evidence="3 6" id="KW-0812">Transmembrane</keyword>
<feature type="transmembrane region" description="Helical" evidence="6">
    <location>
        <begin position="244"/>
        <end position="261"/>
    </location>
</feature>
<feature type="transmembrane region" description="Helical" evidence="6">
    <location>
        <begin position="49"/>
        <end position="65"/>
    </location>
</feature>
<dbReference type="PATRIC" id="fig|1111454.3.peg.2085"/>
<evidence type="ECO:0000313" key="7">
    <source>
        <dbReference type="EMBL" id="ERT56652.1"/>
    </source>
</evidence>
<feature type="transmembrane region" description="Helical" evidence="6">
    <location>
        <begin position="99"/>
        <end position="115"/>
    </location>
</feature>
<dbReference type="InterPro" id="IPR003339">
    <property type="entry name" value="ABC/ECF_trnsptr_transmembrane"/>
</dbReference>
<proteinExistence type="predicted"/>
<keyword evidence="2" id="KW-1003">Cell membrane</keyword>
<evidence type="ECO:0000256" key="6">
    <source>
        <dbReference type="SAM" id="Phobius"/>
    </source>
</evidence>
<dbReference type="eggNOG" id="COG0619">
    <property type="taxonomic scope" value="Bacteria"/>
</dbReference>
<gene>
    <name evidence="7" type="ORF">HMPREF1250_0464</name>
</gene>
<evidence type="ECO:0000256" key="1">
    <source>
        <dbReference type="ARBA" id="ARBA00004141"/>
    </source>
</evidence>
<comment type="subcellular location">
    <subcellularLocation>
        <location evidence="1">Membrane</location>
        <topology evidence="1">Multi-pass membrane protein</topology>
    </subcellularLocation>
</comment>
<evidence type="ECO:0000256" key="3">
    <source>
        <dbReference type="ARBA" id="ARBA00022692"/>
    </source>
</evidence>
<reference evidence="7 8" key="1">
    <citation type="submission" date="2013-09" db="EMBL/GenBank/DDBJ databases">
        <authorList>
            <person name="Durkin A.S."/>
            <person name="Haft D.R."/>
            <person name="McCorrison J."/>
            <person name="Torralba M."/>
            <person name="Gillis M."/>
            <person name="Haft D.H."/>
            <person name="Methe B."/>
            <person name="Sutton G."/>
            <person name="Nelson K.E."/>
        </authorList>
    </citation>
    <scope>NUCLEOTIDE SEQUENCE [LARGE SCALE GENOMIC DNA]</scope>
    <source>
        <strain evidence="7 8">BV3C16-1</strain>
    </source>
</reference>
<dbReference type="Proteomes" id="UP000017090">
    <property type="component" value="Unassembled WGS sequence"/>
</dbReference>
<feature type="transmembrane region" description="Helical" evidence="6">
    <location>
        <begin position="148"/>
        <end position="165"/>
    </location>
</feature>